<dbReference type="Pfam" id="PF00155">
    <property type="entry name" value="Aminotran_1_2"/>
    <property type="match status" value="1"/>
</dbReference>
<dbReference type="Gene3D" id="3.40.640.10">
    <property type="entry name" value="Type I PLP-dependent aspartate aminotransferase-like (Major domain)"/>
    <property type="match status" value="1"/>
</dbReference>
<gene>
    <name evidence="7" type="ORF">COT02_05610</name>
</gene>
<dbReference type="InterPro" id="IPR015422">
    <property type="entry name" value="PyrdxlP-dep_Trfase_small"/>
</dbReference>
<evidence type="ECO:0000256" key="3">
    <source>
        <dbReference type="ARBA" id="ARBA00022576"/>
    </source>
</evidence>
<reference evidence="8" key="1">
    <citation type="submission" date="2017-09" db="EMBL/GenBank/DDBJ databases">
        <title>Depth-based differentiation of microbial function through sediment-hosted aquifers and enrichment of novel symbionts in the deep terrestrial subsurface.</title>
        <authorList>
            <person name="Probst A.J."/>
            <person name="Ladd B."/>
            <person name="Jarett J.K."/>
            <person name="Geller-Mcgrath D.E."/>
            <person name="Sieber C.M.K."/>
            <person name="Emerson J.B."/>
            <person name="Anantharaman K."/>
            <person name="Thomas B.C."/>
            <person name="Malmstrom R."/>
            <person name="Stieglmeier M."/>
            <person name="Klingl A."/>
            <person name="Woyke T."/>
            <person name="Ryan C.M."/>
            <person name="Banfield J.F."/>
        </authorList>
    </citation>
    <scope>NUCLEOTIDE SEQUENCE [LARGE SCALE GENOMIC DNA]</scope>
</reference>
<dbReference type="Proteomes" id="UP000230184">
    <property type="component" value="Unassembled WGS sequence"/>
</dbReference>
<accession>A0A2M6YSN1</accession>
<dbReference type="GO" id="GO:0006520">
    <property type="term" value="P:amino acid metabolic process"/>
    <property type="evidence" value="ECO:0007669"/>
    <property type="project" value="InterPro"/>
</dbReference>
<dbReference type="SUPFAM" id="SSF53383">
    <property type="entry name" value="PLP-dependent transferases"/>
    <property type="match status" value="1"/>
</dbReference>
<name>A0A2M6YSN1_9BACT</name>
<comment type="caution">
    <text evidence="7">The sequence shown here is derived from an EMBL/GenBank/DDBJ whole genome shotgun (WGS) entry which is preliminary data.</text>
</comment>
<evidence type="ECO:0000256" key="2">
    <source>
        <dbReference type="ARBA" id="ARBA00007441"/>
    </source>
</evidence>
<evidence type="ECO:0000313" key="7">
    <source>
        <dbReference type="EMBL" id="PIU36528.1"/>
    </source>
</evidence>
<feature type="domain" description="Aminotransferase class I/classII large" evidence="6">
    <location>
        <begin position="79"/>
        <end position="409"/>
    </location>
</feature>
<dbReference type="InterPro" id="IPR004839">
    <property type="entry name" value="Aminotransferase_I/II_large"/>
</dbReference>
<dbReference type="CDD" id="cd00609">
    <property type="entry name" value="AAT_like"/>
    <property type="match status" value="1"/>
</dbReference>
<dbReference type="InterPro" id="IPR050596">
    <property type="entry name" value="AspAT/PAT-like"/>
</dbReference>
<dbReference type="GO" id="GO:0008483">
    <property type="term" value="F:transaminase activity"/>
    <property type="evidence" value="ECO:0007669"/>
    <property type="project" value="UniProtKB-KW"/>
</dbReference>
<keyword evidence="3" id="KW-0032">Aminotransferase</keyword>
<dbReference type="AlphaFoldDB" id="A0A2M6YSN1"/>
<evidence type="ECO:0000256" key="1">
    <source>
        <dbReference type="ARBA" id="ARBA00001933"/>
    </source>
</evidence>
<dbReference type="PANTHER" id="PTHR46383">
    <property type="entry name" value="ASPARTATE AMINOTRANSFERASE"/>
    <property type="match status" value="1"/>
</dbReference>
<comment type="cofactor">
    <cofactor evidence="1">
        <name>pyridoxal 5'-phosphate</name>
        <dbReference type="ChEBI" id="CHEBI:597326"/>
    </cofactor>
</comment>
<dbReference type="GO" id="GO:0030170">
    <property type="term" value="F:pyridoxal phosphate binding"/>
    <property type="evidence" value="ECO:0007669"/>
    <property type="project" value="InterPro"/>
</dbReference>
<evidence type="ECO:0000256" key="5">
    <source>
        <dbReference type="ARBA" id="ARBA00022898"/>
    </source>
</evidence>
<evidence type="ECO:0000313" key="8">
    <source>
        <dbReference type="Proteomes" id="UP000230184"/>
    </source>
</evidence>
<dbReference type="Gene3D" id="3.90.1150.10">
    <property type="entry name" value="Aspartate Aminotransferase, domain 1"/>
    <property type="match status" value="1"/>
</dbReference>
<dbReference type="EMBL" id="PEWY01000158">
    <property type="protein sequence ID" value="PIU36528.1"/>
    <property type="molecule type" value="Genomic_DNA"/>
</dbReference>
<evidence type="ECO:0000256" key="4">
    <source>
        <dbReference type="ARBA" id="ARBA00022679"/>
    </source>
</evidence>
<comment type="similarity">
    <text evidence="2">Belongs to the class-I pyridoxal-phosphate-dependent aminotransferase family.</text>
</comment>
<dbReference type="InterPro" id="IPR015421">
    <property type="entry name" value="PyrdxlP-dep_Trfase_major"/>
</dbReference>
<dbReference type="InterPro" id="IPR015424">
    <property type="entry name" value="PyrdxlP-dep_Trfase"/>
</dbReference>
<organism evidence="7 8">
    <name type="scientific">Candidatus Roizmanbacteria bacterium CG07_land_8_20_14_0_80_34_15</name>
    <dbReference type="NCBI Taxonomy" id="1974849"/>
    <lineage>
        <taxon>Bacteria</taxon>
        <taxon>Candidatus Roizmaniibacteriota</taxon>
    </lineage>
</organism>
<sequence length="454" mass="49690">MPAQLLEQQLEKGTQWGDYKGLSSAMLGLSEPIRHKDIIIPVNKPIVAEGAHGYGQIIRDRMNIWQETHKGELPCYAQVGEPEGDPPAIVIDRLRSALDEADSFDYGQPEGFKPLREAIAGHLNRREIYPAPVDSKSIIVTPGSKMAGFMTGYALVGEGDRVAVNEMVYPGHAAAVLMNGGQLVGMRVDPDNGYELDPDQIAETLEKYKPKVIWVCNPDNPRGGVWRVDQARPVVKYMLSNPEAIIVQDIIYKDLVLHYSSADMVMFSTIPAISDRVITNDGVSKGPKGTGLRVGYIAVPPGQERLRKNLIAQANALYAGTSILIAKGVTEAFLPQGDASIETHRSELIQKKKIVTDLMRQIPGIKINDPAGAFYVLLDIDKTGMTADGFFEFALKECGVGTLPAKVFGHDVMDVEGNPLLRREIAERTVRWSFAGPIDNQVAGLKRLHDTLSG</sequence>
<dbReference type="PANTHER" id="PTHR46383:SF1">
    <property type="entry name" value="ASPARTATE AMINOTRANSFERASE"/>
    <property type="match status" value="1"/>
</dbReference>
<protein>
    <recommendedName>
        <fullName evidence="6">Aminotransferase class I/classII large domain-containing protein</fullName>
    </recommendedName>
</protein>
<proteinExistence type="inferred from homology"/>
<keyword evidence="4" id="KW-0808">Transferase</keyword>
<evidence type="ECO:0000259" key="6">
    <source>
        <dbReference type="Pfam" id="PF00155"/>
    </source>
</evidence>
<keyword evidence="5" id="KW-0663">Pyridoxal phosphate</keyword>